<evidence type="ECO:0000313" key="2">
    <source>
        <dbReference type="EMBL" id="KAJ4961476.1"/>
    </source>
</evidence>
<evidence type="ECO:0000313" key="3">
    <source>
        <dbReference type="Proteomes" id="UP001141806"/>
    </source>
</evidence>
<accession>A0A9Q0H7R6</accession>
<keyword evidence="3" id="KW-1185">Reference proteome</keyword>
<dbReference type="AlphaFoldDB" id="A0A9Q0H7R6"/>
<feature type="region of interest" description="Disordered" evidence="1">
    <location>
        <begin position="128"/>
        <end position="150"/>
    </location>
</feature>
<dbReference type="OrthoDB" id="1752268at2759"/>
<feature type="region of interest" description="Disordered" evidence="1">
    <location>
        <begin position="1"/>
        <end position="26"/>
    </location>
</feature>
<dbReference type="Proteomes" id="UP001141806">
    <property type="component" value="Unassembled WGS sequence"/>
</dbReference>
<protein>
    <submittedName>
        <fullName evidence="2">Uncharacterized protein</fullName>
    </submittedName>
</protein>
<reference evidence="2" key="1">
    <citation type="journal article" date="2023" name="Plant J.">
        <title>The genome of the king protea, Protea cynaroides.</title>
        <authorList>
            <person name="Chang J."/>
            <person name="Duong T.A."/>
            <person name="Schoeman C."/>
            <person name="Ma X."/>
            <person name="Roodt D."/>
            <person name="Barker N."/>
            <person name="Li Z."/>
            <person name="Van de Peer Y."/>
            <person name="Mizrachi E."/>
        </authorList>
    </citation>
    <scope>NUCLEOTIDE SEQUENCE</scope>
    <source>
        <tissue evidence="2">Young leaves</tissue>
    </source>
</reference>
<proteinExistence type="predicted"/>
<sequence>MNEALLLTHPKSGEKRKSDTQVSNQTATEAAKKLKIGKDGFLGKQVSRVDFDWDCFTRLTVPMFEVLQNLRGTQYELAKPPLMKSDPGRERSVKYYHCENGHETDKYHALRYAIEDLIKRGHIREYVDMPPKADSRQKGKQHANKENDVE</sequence>
<comment type="caution">
    <text evidence="2">The sequence shown here is derived from an EMBL/GenBank/DDBJ whole genome shotgun (WGS) entry which is preliminary data.</text>
</comment>
<organism evidence="2 3">
    <name type="scientific">Protea cynaroides</name>
    <dbReference type="NCBI Taxonomy" id="273540"/>
    <lineage>
        <taxon>Eukaryota</taxon>
        <taxon>Viridiplantae</taxon>
        <taxon>Streptophyta</taxon>
        <taxon>Embryophyta</taxon>
        <taxon>Tracheophyta</taxon>
        <taxon>Spermatophyta</taxon>
        <taxon>Magnoliopsida</taxon>
        <taxon>Proteales</taxon>
        <taxon>Proteaceae</taxon>
        <taxon>Protea</taxon>
    </lineage>
</organism>
<gene>
    <name evidence="2" type="ORF">NE237_021386</name>
</gene>
<dbReference type="EMBL" id="JAMYWD010000009">
    <property type="protein sequence ID" value="KAJ4961476.1"/>
    <property type="molecule type" value="Genomic_DNA"/>
</dbReference>
<evidence type="ECO:0000256" key="1">
    <source>
        <dbReference type="SAM" id="MobiDB-lite"/>
    </source>
</evidence>
<name>A0A9Q0H7R6_9MAGN</name>